<protein>
    <submittedName>
        <fullName evidence="12">Glutamine synthetase</fullName>
    </submittedName>
</protein>
<evidence type="ECO:0000259" key="10">
    <source>
        <dbReference type="PROSITE" id="PS51986"/>
    </source>
</evidence>
<organism evidence="12 13">
    <name type="scientific">Pacificispira spongiicola</name>
    <dbReference type="NCBI Taxonomy" id="2729598"/>
    <lineage>
        <taxon>Bacteria</taxon>
        <taxon>Pseudomonadati</taxon>
        <taxon>Pseudomonadota</taxon>
        <taxon>Alphaproteobacteria</taxon>
        <taxon>Rhodospirillales</taxon>
        <taxon>Rhodospirillaceae</taxon>
        <taxon>Pacificispira</taxon>
    </lineage>
</organism>
<dbReference type="PANTHER" id="PTHR43785">
    <property type="entry name" value="GAMMA-GLUTAMYLPUTRESCINE SYNTHETASE"/>
    <property type="match status" value="1"/>
</dbReference>
<dbReference type="SUPFAM" id="SSF54368">
    <property type="entry name" value="Glutamine synthetase, N-terminal domain"/>
    <property type="match status" value="1"/>
</dbReference>
<evidence type="ECO:0000259" key="11">
    <source>
        <dbReference type="PROSITE" id="PS51987"/>
    </source>
</evidence>
<dbReference type="GO" id="GO:0004356">
    <property type="term" value="F:glutamine synthetase activity"/>
    <property type="evidence" value="ECO:0007669"/>
    <property type="project" value="InterPro"/>
</dbReference>
<evidence type="ECO:0000256" key="7">
    <source>
        <dbReference type="ARBA" id="ARBA00023231"/>
    </source>
</evidence>
<dbReference type="PANTHER" id="PTHR43785:SF3">
    <property type="entry name" value="GS CATALYTIC DOMAIN-CONTAINING PROTEIN"/>
    <property type="match status" value="1"/>
</dbReference>
<comment type="cofactor">
    <cofactor evidence="1">
        <name>Mg(2+)</name>
        <dbReference type="ChEBI" id="CHEBI:18420"/>
    </cofactor>
</comment>
<sequence length="425" mass="47769">MSGIARGKILPANKFLKGLEDRGMRIPECIFIQTVTGEFVWDTDVVSDTNRDIAMVPDANTIRLVPWYPEPVAQVVCDVYHLDGTPVDIAPRQVLRRILDLYAKKGLKPIVAPELEFYFVKKNLDPDYPLEPPIGMSGRQESGRQAYGIEAANEFDPIVEDIYDFCDAANLDVDTMAHEAGAAQMEINFNHGDPLELADQVFMFKRVVRQAALKHDMYATFMAKPHQNQPGSSMHIHQSLVDMYTGKNVFSTKTGKDSKTLLNYIGGLQRYMPAAMPLVAPNVNSYRRIARYSDAPINVHWGHDNRTCGLRVPDSEPEARRIENRLAGSDANPYLALAATLACGYLGMKEKISPSNPVEGDAYRFAFGLPRHQGDALNKLNYAKPLKDTLGELFAKAYMDTKNYEYDLYQQVISSWERENLLLNV</sequence>
<reference evidence="12 13" key="1">
    <citation type="submission" date="2020-04" db="EMBL/GenBank/DDBJ databases">
        <title>Rhodospirillaceae bacterium KN72 isolated from deep sea.</title>
        <authorList>
            <person name="Zhang D.-C."/>
        </authorList>
    </citation>
    <scope>NUCLEOTIDE SEQUENCE [LARGE SCALE GENOMIC DNA]</scope>
    <source>
        <strain evidence="12 13">KN72</strain>
    </source>
</reference>
<dbReference type="GO" id="GO:0006542">
    <property type="term" value="P:glutamine biosynthetic process"/>
    <property type="evidence" value="ECO:0007669"/>
    <property type="project" value="InterPro"/>
</dbReference>
<evidence type="ECO:0000256" key="9">
    <source>
        <dbReference type="RuleBase" id="RU000384"/>
    </source>
</evidence>
<dbReference type="EMBL" id="JABBNT010000005">
    <property type="protein sequence ID" value="NMM46432.1"/>
    <property type="molecule type" value="Genomic_DNA"/>
</dbReference>
<name>A0A7Y0HI01_9PROT</name>
<dbReference type="PROSITE" id="PS51987">
    <property type="entry name" value="GS_CATALYTIC"/>
    <property type="match status" value="1"/>
</dbReference>
<dbReference type="AlphaFoldDB" id="A0A7Y0HI01"/>
<accession>A0A7Y0HI01</accession>
<comment type="caution">
    <text evidence="12">The sequence shown here is derived from an EMBL/GenBank/DDBJ whole genome shotgun (WGS) entry which is preliminary data.</text>
</comment>
<evidence type="ECO:0000313" key="13">
    <source>
        <dbReference type="Proteomes" id="UP000539372"/>
    </source>
</evidence>
<evidence type="ECO:0000256" key="3">
    <source>
        <dbReference type="ARBA" id="ARBA00009897"/>
    </source>
</evidence>
<keyword evidence="7" id="KW-0535">Nitrogen fixation</keyword>
<evidence type="ECO:0000256" key="6">
    <source>
        <dbReference type="ARBA" id="ARBA00022840"/>
    </source>
</evidence>
<dbReference type="PROSITE" id="PS51986">
    <property type="entry name" value="GS_BETA_GRASP"/>
    <property type="match status" value="1"/>
</dbReference>
<evidence type="ECO:0000256" key="1">
    <source>
        <dbReference type="ARBA" id="ARBA00001946"/>
    </source>
</evidence>
<evidence type="ECO:0000256" key="8">
    <source>
        <dbReference type="PROSITE-ProRule" id="PRU01330"/>
    </source>
</evidence>
<evidence type="ECO:0000313" key="12">
    <source>
        <dbReference type="EMBL" id="NMM46432.1"/>
    </source>
</evidence>
<evidence type="ECO:0000256" key="2">
    <source>
        <dbReference type="ARBA" id="ARBA00003117"/>
    </source>
</evidence>
<dbReference type="Gene3D" id="3.10.20.70">
    <property type="entry name" value="Glutamine synthetase, N-terminal domain"/>
    <property type="match status" value="1"/>
</dbReference>
<dbReference type="InterPro" id="IPR008147">
    <property type="entry name" value="Gln_synt_N"/>
</dbReference>
<dbReference type="InterPro" id="IPR014746">
    <property type="entry name" value="Gln_synth/guanido_kin_cat_dom"/>
</dbReference>
<comment type="function">
    <text evidence="2">Catalyzes the ATP-dependent biosynthesis of glutamine from glutamate and ammonia.</text>
</comment>
<dbReference type="Gene3D" id="3.30.590.10">
    <property type="entry name" value="Glutamine synthetase/guanido kinase, catalytic domain"/>
    <property type="match status" value="1"/>
</dbReference>
<dbReference type="SUPFAM" id="SSF55931">
    <property type="entry name" value="Glutamine synthetase/guanido kinase"/>
    <property type="match status" value="1"/>
</dbReference>
<feature type="domain" description="GS beta-grasp" evidence="10">
    <location>
        <begin position="1"/>
        <end position="84"/>
    </location>
</feature>
<evidence type="ECO:0000256" key="4">
    <source>
        <dbReference type="ARBA" id="ARBA00022598"/>
    </source>
</evidence>
<evidence type="ECO:0000256" key="5">
    <source>
        <dbReference type="ARBA" id="ARBA00022741"/>
    </source>
</evidence>
<comment type="similarity">
    <text evidence="3 8 9">Belongs to the glutamine synthetase family.</text>
</comment>
<keyword evidence="4" id="KW-0436">Ligase</keyword>
<dbReference type="SMART" id="SM01230">
    <property type="entry name" value="Gln-synt_C"/>
    <property type="match status" value="1"/>
</dbReference>
<keyword evidence="5" id="KW-0547">Nucleotide-binding</keyword>
<keyword evidence="6" id="KW-0067">ATP-binding</keyword>
<feature type="domain" description="GS catalytic" evidence="11">
    <location>
        <begin position="91"/>
        <end position="425"/>
    </location>
</feature>
<dbReference type="InterPro" id="IPR008146">
    <property type="entry name" value="Gln_synth_cat_dom"/>
</dbReference>
<dbReference type="InterPro" id="IPR036651">
    <property type="entry name" value="Gln_synt_N_sf"/>
</dbReference>
<keyword evidence="13" id="KW-1185">Reference proteome</keyword>
<dbReference type="GO" id="GO:0006598">
    <property type="term" value="P:polyamine catabolic process"/>
    <property type="evidence" value="ECO:0007669"/>
    <property type="project" value="TreeGrafter"/>
</dbReference>
<dbReference type="Pfam" id="PF00120">
    <property type="entry name" value="Gln-synt_C"/>
    <property type="match status" value="1"/>
</dbReference>
<gene>
    <name evidence="12" type="ORF">HH303_18210</name>
</gene>
<dbReference type="GO" id="GO:0005524">
    <property type="term" value="F:ATP binding"/>
    <property type="evidence" value="ECO:0007669"/>
    <property type="project" value="UniProtKB-KW"/>
</dbReference>
<dbReference type="FunFam" id="3.30.590.10:FF:000005">
    <property type="entry name" value="Probable glutamine synthetase"/>
    <property type="match status" value="1"/>
</dbReference>
<proteinExistence type="inferred from homology"/>
<dbReference type="Proteomes" id="UP000539372">
    <property type="component" value="Unassembled WGS sequence"/>
</dbReference>